<evidence type="ECO:0000259" key="2">
    <source>
        <dbReference type="Pfam" id="PF04909"/>
    </source>
</evidence>
<protein>
    <recommendedName>
        <fullName evidence="2">Amidohydrolase-related domain-containing protein</fullName>
    </recommendedName>
</protein>
<feature type="non-terminal residue" evidence="3">
    <location>
        <position position="1"/>
    </location>
</feature>
<dbReference type="GO" id="GO:0016831">
    <property type="term" value="F:carboxy-lyase activity"/>
    <property type="evidence" value="ECO:0007669"/>
    <property type="project" value="InterPro"/>
</dbReference>
<keyword evidence="1" id="KW-0456">Lyase</keyword>
<dbReference type="AlphaFoldDB" id="X0VQN3"/>
<name>X0VQN3_9ZZZZ</name>
<dbReference type="GO" id="GO:0005737">
    <property type="term" value="C:cytoplasm"/>
    <property type="evidence" value="ECO:0007669"/>
    <property type="project" value="TreeGrafter"/>
</dbReference>
<dbReference type="Pfam" id="PF04909">
    <property type="entry name" value="Amidohydro_2"/>
    <property type="match status" value="1"/>
</dbReference>
<dbReference type="GO" id="GO:0019748">
    <property type="term" value="P:secondary metabolic process"/>
    <property type="evidence" value="ECO:0007669"/>
    <property type="project" value="TreeGrafter"/>
</dbReference>
<dbReference type="SUPFAM" id="SSF51556">
    <property type="entry name" value="Metallo-dependent hydrolases"/>
    <property type="match status" value="1"/>
</dbReference>
<dbReference type="InterPro" id="IPR032465">
    <property type="entry name" value="ACMSD"/>
</dbReference>
<dbReference type="GO" id="GO:0016787">
    <property type="term" value="F:hydrolase activity"/>
    <property type="evidence" value="ECO:0007669"/>
    <property type="project" value="InterPro"/>
</dbReference>
<dbReference type="InterPro" id="IPR032466">
    <property type="entry name" value="Metal_Hydrolase"/>
</dbReference>
<dbReference type="CDD" id="cd01292">
    <property type="entry name" value="metallo-dependent_hydrolases"/>
    <property type="match status" value="1"/>
</dbReference>
<organism evidence="3">
    <name type="scientific">marine sediment metagenome</name>
    <dbReference type="NCBI Taxonomy" id="412755"/>
    <lineage>
        <taxon>unclassified sequences</taxon>
        <taxon>metagenomes</taxon>
        <taxon>ecological metagenomes</taxon>
    </lineage>
</organism>
<reference evidence="3" key="1">
    <citation type="journal article" date="2014" name="Front. Microbiol.">
        <title>High frequency of phylogenetically diverse reductive dehalogenase-homologous genes in deep subseafloor sedimentary metagenomes.</title>
        <authorList>
            <person name="Kawai M."/>
            <person name="Futagami T."/>
            <person name="Toyoda A."/>
            <person name="Takaki Y."/>
            <person name="Nishi S."/>
            <person name="Hori S."/>
            <person name="Arai W."/>
            <person name="Tsubouchi T."/>
            <person name="Morono Y."/>
            <person name="Uchiyama I."/>
            <person name="Ito T."/>
            <person name="Fujiyama A."/>
            <person name="Inagaki F."/>
            <person name="Takami H."/>
        </authorList>
    </citation>
    <scope>NUCLEOTIDE SEQUENCE</scope>
    <source>
        <strain evidence="3">Expedition CK06-06</strain>
    </source>
</reference>
<gene>
    <name evidence="3" type="ORF">S01H1_57734</name>
</gene>
<accession>X0VQN3</accession>
<proteinExistence type="predicted"/>
<comment type="caution">
    <text evidence="3">The sequence shown here is derived from an EMBL/GenBank/DDBJ whole genome shotgun (WGS) entry which is preliminary data.</text>
</comment>
<evidence type="ECO:0000256" key="1">
    <source>
        <dbReference type="ARBA" id="ARBA00023239"/>
    </source>
</evidence>
<feature type="domain" description="Amidohydrolase-related" evidence="2">
    <location>
        <begin position="1"/>
        <end position="247"/>
    </location>
</feature>
<feature type="non-terminal residue" evidence="3">
    <location>
        <position position="256"/>
    </location>
</feature>
<evidence type="ECO:0000313" key="3">
    <source>
        <dbReference type="EMBL" id="GAG14788.1"/>
    </source>
</evidence>
<dbReference type="Gene3D" id="3.20.20.140">
    <property type="entry name" value="Metal-dependent hydrolases"/>
    <property type="match status" value="1"/>
</dbReference>
<sequence length="256" mass="29509">IDFHTHIFPPEIRDKREDFFDHEPAFKLLYSVPGSKLSGAEGLVRNMDNEGVDKSVVFGFPWVNEDYFKRNNDYILEVAERYKDRLIGFCTFFPLTKGAEKELERCLKSGLSGVGELAFYTSTVSRDTLKAFKPIAEIAKRFDVPILLHTNESVGHYYPGKTEITLKKIYDFLKYFPDNKIILAHWGGGIFFYHLMKKEVKGVLKNTWFDTAASPFLYDKEVYPISTKILGPDRILFGSDFPLLNPGPYFKEMKEA</sequence>
<dbReference type="PANTHER" id="PTHR21240">
    <property type="entry name" value="2-AMINO-3-CARBOXYLMUCONATE-6-SEMIALDEHYDE DECARBOXYLASE"/>
    <property type="match status" value="1"/>
</dbReference>
<dbReference type="InterPro" id="IPR006680">
    <property type="entry name" value="Amidohydro-rel"/>
</dbReference>
<dbReference type="EMBL" id="BARS01037671">
    <property type="protein sequence ID" value="GAG14788.1"/>
    <property type="molecule type" value="Genomic_DNA"/>
</dbReference>
<dbReference type="PANTHER" id="PTHR21240:SF28">
    <property type="entry name" value="ISO-OROTATE DECARBOXYLASE (EUROFUNG)"/>
    <property type="match status" value="1"/>
</dbReference>